<sequence>MSLRPIYDREPFNGRPAKSVRPPTCRGRHLSARLPRFSANRRIERSTSPVQCPAGPTLTKRNRLRGRRQGALGATSDCPTFHNATQKPALGPIGGAPVSRAARCRSAGASPCRG</sequence>
<evidence type="ECO:0000313" key="2">
    <source>
        <dbReference type="EMBL" id="KAA1112055.1"/>
    </source>
</evidence>
<evidence type="ECO:0000313" key="3">
    <source>
        <dbReference type="Proteomes" id="UP000324748"/>
    </source>
</evidence>
<reference evidence="2 3" key="1">
    <citation type="submission" date="2019-05" db="EMBL/GenBank/DDBJ databases">
        <title>Emergence of the Ug99 lineage of the wheat stem rust pathogen through somatic hybridization.</title>
        <authorList>
            <person name="Li F."/>
            <person name="Upadhyaya N.M."/>
            <person name="Sperschneider J."/>
            <person name="Matny O."/>
            <person name="Nguyen-Phuc H."/>
            <person name="Mago R."/>
            <person name="Raley C."/>
            <person name="Miller M.E."/>
            <person name="Silverstein K.A.T."/>
            <person name="Henningsen E."/>
            <person name="Hirsch C.D."/>
            <person name="Visser B."/>
            <person name="Pretorius Z.A."/>
            <person name="Steffenson B.J."/>
            <person name="Schwessinger B."/>
            <person name="Dodds P.N."/>
            <person name="Figueroa M."/>
        </authorList>
    </citation>
    <scope>NUCLEOTIDE SEQUENCE [LARGE SCALE GENOMIC DNA]</scope>
    <source>
        <strain evidence="2">21-0</strain>
    </source>
</reference>
<accession>A0A5B0QFX5</accession>
<dbReference type="Proteomes" id="UP000324748">
    <property type="component" value="Unassembled WGS sequence"/>
</dbReference>
<protein>
    <submittedName>
        <fullName evidence="2">Uncharacterized protein</fullName>
    </submittedName>
</protein>
<organism evidence="2 3">
    <name type="scientific">Puccinia graminis f. sp. tritici</name>
    <dbReference type="NCBI Taxonomy" id="56615"/>
    <lineage>
        <taxon>Eukaryota</taxon>
        <taxon>Fungi</taxon>
        <taxon>Dikarya</taxon>
        <taxon>Basidiomycota</taxon>
        <taxon>Pucciniomycotina</taxon>
        <taxon>Pucciniomycetes</taxon>
        <taxon>Pucciniales</taxon>
        <taxon>Pucciniaceae</taxon>
        <taxon>Puccinia</taxon>
    </lineage>
</organism>
<dbReference type="EMBL" id="VSWC01000016">
    <property type="protein sequence ID" value="KAA1112055.1"/>
    <property type="molecule type" value="Genomic_DNA"/>
</dbReference>
<gene>
    <name evidence="2" type="ORF">PGT21_021319</name>
</gene>
<dbReference type="AlphaFoldDB" id="A0A5B0QFX5"/>
<evidence type="ECO:0000256" key="1">
    <source>
        <dbReference type="SAM" id="MobiDB-lite"/>
    </source>
</evidence>
<comment type="caution">
    <text evidence="2">The sequence shown here is derived from an EMBL/GenBank/DDBJ whole genome shotgun (WGS) entry which is preliminary data.</text>
</comment>
<feature type="region of interest" description="Disordered" evidence="1">
    <location>
        <begin position="1"/>
        <end position="28"/>
    </location>
</feature>
<proteinExistence type="predicted"/>
<feature type="compositionally biased region" description="Basic and acidic residues" evidence="1">
    <location>
        <begin position="1"/>
        <end position="12"/>
    </location>
</feature>
<name>A0A5B0QFX5_PUCGR</name>
<keyword evidence="3" id="KW-1185">Reference proteome</keyword>
<feature type="region of interest" description="Disordered" evidence="1">
    <location>
        <begin position="71"/>
        <end position="98"/>
    </location>
</feature>